<keyword evidence="1" id="KW-0472">Membrane</keyword>
<protein>
    <recommendedName>
        <fullName evidence="4">Major facilitator superfamily (MFS) profile domain-containing protein</fullName>
    </recommendedName>
</protein>
<sequence length="475" mass="53602">MENVCSCECHNNPNIRHIMACCKVCPKCQQPIVHQAYENHNLDSLQNYYGILIVLITVISRIIFIGFSWSYGTVIAEFKKQNSTLSDTEMSWIGSIGQSFGGLLAPLVLFCARQCGFQITFSLSLFICTISLFISSTIRNLHWLLFTYSLPYGFGNTAIFILGTLLCGLYYPAGQHPKHILVMCIISMGFPIGYHIMDALIFSAIEENGWHLMKRHIAIIQLIATCLLSPFFTTKFLPSTSQPYPYPSTAFIPDTKRKIYYSKLVIYWMLGIFSAMCAVNNFLLHLHSHLEHLLISPARADLWFRLLGLFDAFFRLIIPLILRCYPIDIIYLFPASVFTGIIVLILAFGLLYTSFSVIAILPIILFGFTPAVVTALQYTVSNRIFEEDRTEQGYIYHVIVTSLGTLVGPVVGGLFVDMTDSYKSIIPTSIFFLLISFMSFIATILLLNKKKADELEESQTASFHQHDNMAYGSSN</sequence>
<dbReference type="EMBL" id="CAJOBE010000021">
    <property type="protein sequence ID" value="CAF3542019.1"/>
    <property type="molecule type" value="Genomic_DNA"/>
</dbReference>
<feature type="transmembrane region" description="Helical" evidence="1">
    <location>
        <begin position="264"/>
        <end position="283"/>
    </location>
</feature>
<keyword evidence="1" id="KW-1133">Transmembrane helix</keyword>
<feature type="transmembrane region" description="Helical" evidence="1">
    <location>
        <begin position="303"/>
        <end position="322"/>
    </location>
</feature>
<name>A0A818JMK0_9BILA</name>
<feature type="transmembrane region" description="Helical" evidence="1">
    <location>
        <begin position="92"/>
        <end position="112"/>
    </location>
</feature>
<dbReference type="GO" id="GO:0008028">
    <property type="term" value="F:monocarboxylic acid transmembrane transporter activity"/>
    <property type="evidence" value="ECO:0007669"/>
    <property type="project" value="TreeGrafter"/>
</dbReference>
<feature type="transmembrane region" description="Helical" evidence="1">
    <location>
        <begin position="119"/>
        <end position="138"/>
    </location>
</feature>
<dbReference type="Gene3D" id="1.20.1250.20">
    <property type="entry name" value="MFS general substrate transporter like domains"/>
    <property type="match status" value="2"/>
</dbReference>
<dbReference type="InterPro" id="IPR011701">
    <property type="entry name" value="MFS"/>
</dbReference>
<feature type="transmembrane region" description="Helical" evidence="1">
    <location>
        <begin position="48"/>
        <end position="72"/>
    </location>
</feature>
<keyword evidence="1" id="KW-0812">Transmembrane</keyword>
<feature type="transmembrane region" description="Helical" evidence="1">
    <location>
        <begin position="358"/>
        <end position="381"/>
    </location>
</feature>
<dbReference type="Pfam" id="PF07690">
    <property type="entry name" value="MFS_1"/>
    <property type="match status" value="1"/>
</dbReference>
<dbReference type="InterPro" id="IPR036259">
    <property type="entry name" value="MFS_trans_sf"/>
</dbReference>
<organism evidence="2 3">
    <name type="scientific">Rotaria sordida</name>
    <dbReference type="NCBI Taxonomy" id="392033"/>
    <lineage>
        <taxon>Eukaryota</taxon>
        <taxon>Metazoa</taxon>
        <taxon>Spiralia</taxon>
        <taxon>Gnathifera</taxon>
        <taxon>Rotifera</taxon>
        <taxon>Eurotatoria</taxon>
        <taxon>Bdelloidea</taxon>
        <taxon>Philodinida</taxon>
        <taxon>Philodinidae</taxon>
        <taxon>Rotaria</taxon>
    </lineage>
</organism>
<reference evidence="2" key="1">
    <citation type="submission" date="2021-02" db="EMBL/GenBank/DDBJ databases">
        <authorList>
            <person name="Nowell W R."/>
        </authorList>
    </citation>
    <scope>NUCLEOTIDE SEQUENCE</scope>
</reference>
<feature type="transmembrane region" description="Helical" evidence="1">
    <location>
        <begin position="329"/>
        <end position="352"/>
    </location>
</feature>
<feature type="transmembrane region" description="Helical" evidence="1">
    <location>
        <begin position="150"/>
        <end position="173"/>
    </location>
</feature>
<dbReference type="InterPro" id="IPR050327">
    <property type="entry name" value="Proton-linked_MCT"/>
</dbReference>
<accession>A0A818JMK0</accession>
<dbReference type="PANTHER" id="PTHR11360:SF172">
    <property type="entry name" value="MAJOR FACILITATOR SUPERFAMILY (MFS) PROFILE DOMAIN-CONTAINING PROTEIN"/>
    <property type="match status" value="1"/>
</dbReference>
<dbReference type="Proteomes" id="UP000663874">
    <property type="component" value="Unassembled WGS sequence"/>
</dbReference>
<dbReference type="PANTHER" id="PTHR11360">
    <property type="entry name" value="MONOCARBOXYLATE TRANSPORTER"/>
    <property type="match status" value="1"/>
</dbReference>
<evidence type="ECO:0000313" key="3">
    <source>
        <dbReference type="Proteomes" id="UP000663874"/>
    </source>
</evidence>
<comment type="caution">
    <text evidence="2">The sequence shown here is derived from an EMBL/GenBank/DDBJ whole genome shotgun (WGS) entry which is preliminary data.</text>
</comment>
<evidence type="ECO:0008006" key="4">
    <source>
        <dbReference type="Google" id="ProtNLM"/>
    </source>
</evidence>
<dbReference type="AlphaFoldDB" id="A0A818JMK0"/>
<proteinExistence type="predicted"/>
<feature type="transmembrane region" description="Helical" evidence="1">
    <location>
        <begin position="393"/>
        <end position="416"/>
    </location>
</feature>
<evidence type="ECO:0000313" key="2">
    <source>
        <dbReference type="EMBL" id="CAF3542019.1"/>
    </source>
</evidence>
<feature type="transmembrane region" description="Helical" evidence="1">
    <location>
        <begin position="217"/>
        <end position="237"/>
    </location>
</feature>
<feature type="transmembrane region" description="Helical" evidence="1">
    <location>
        <begin position="428"/>
        <end position="447"/>
    </location>
</feature>
<dbReference type="SUPFAM" id="SSF103473">
    <property type="entry name" value="MFS general substrate transporter"/>
    <property type="match status" value="1"/>
</dbReference>
<feature type="transmembrane region" description="Helical" evidence="1">
    <location>
        <begin position="180"/>
        <end position="205"/>
    </location>
</feature>
<evidence type="ECO:0000256" key="1">
    <source>
        <dbReference type="SAM" id="Phobius"/>
    </source>
</evidence>
<gene>
    <name evidence="2" type="ORF">FNK824_LOCUS513</name>
</gene>